<feature type="transmembrane region" description="Helical" evidence="8">
    <location>
        <begin position="72"/>
        <end position="90"/>
    </location>
</feature>
<accession>A0A239Q0R6</accession>
<evidence type="ECO:0000313" key="10">
    <source>
        <dbReference type="Proteomes" id="UP000198346"/>
    </source>
</evidence>
<keyword evidence="3" id="KW-0813">Transport</keyword>
<dbReference type="InterPro" id="IPR052017">
    <property type="entry name" value="TSUP"/>
</dbReference>
<feature type="transmembrane region" description="Helical" evidence="8">
    <location>
        <begin position="238"/>
        <end position="260"/>
    </location>
</feature>
<keyword evidence="10" id="KW-1185">Reference proteome</keyword>
<organism evidence="9 10">
    <name type="scientific">Amphiplicatus metriothermophilus</name>
    <dbReference type="NCBI Taxonomy" id="1519374"/>
    <lineage>
        <taxon>Bacteria</taxon>
        <taxon>Pseudomonadati</taxon>
        <taxon>Pseudomonadota</taxon>
        <taxon>Alphaproteobacteria</taxon>
        <taxon>Parvularculales</taxon>
        <taxon>Parvularculaceae</taxon>
        <taxon>Amphiplicatus</taxon>
    </lineage>
</organism>
<evidence type="ECO:0000256" key="5">
    <source>
        <dbReference type="ARBA" id="ARBA00022692"/>
    </source>
</evidence>
<comment type="similarity">
    <text evidence="2 8">Belongs to the 4-toluene sulfonate uptake permease (TSUP) (TC 2.A.102) family.</text>
</comment>
<dbReference type="GO" id="GO:0005886">
    <property type="term" value="C:plasma membrane"/>
    <property type="evidence" value="ECO:0007669"/>
    <property type="project" value="UniProtKB-SubCell"/>
</dbReference>
<dbReference type="AlphaFoldDB" id="A0A239Q0R6"/>
<dbReference type="Pfam" id="PF01925">
    <property type="entry name" value="TauE"/>
    <property type="match status" value="1"/>
</dbReference>
<name>A0A239Q0R6_9PROT</name>
<keyword evidence="7 8" id="KW-0472">Membrane</keyword>
<keyword evidence="5 8" id="KW-0812">Transmembrane</keyword>
<dbReference type="PANTHER" id="PTHR30269:SF38">
    <property type="entry name" value="SULFITE EXPORTER TAUE_SAFE"/>
    <property type="match status" value="1"/>
</dbReference>
<keyword evidence="4 8" id="KW-1003">Cell membrane</keyword>
<feature type="transmembrane region" description="Helical" evidence="8">
    <location>
        <begin position="172"/>
        <end position="190"/>
    </location>
</feature>
<protein>
    <recommendedName>
        <fullName evidence="8">Probable membrane transporter protein</fullName>
    </recommendedName>
</protein>
<evidence type="ECO:0000256" key="8">
    <source>
        <dbReference type="RuleBase" id="RU363041"/>
    </source>
</evidence>
<proteinExistence type="inferred from homology"/>
<dbReference type="OrthoDB" id="8480055at2"/>
<feature type="transmembrane region" description="Helical" evidence="8">
    <location>
        <begin position="31"/>
        <end position="51"/>
    </location>
</feature>
<dbReference type="InterPro" id="IPR002781">
    <property type="entry name" value="TM_pro_TauE-like"/>
</dbReference>
<evidence type="ECO:0000256" key="3">
    <source>
        <dbReference type="ARBA" id="ARBA00022448"/>
    </source>
</evidence>
<evidence type="ECO:0000256" key="4">
    <source>
        <dbReference type="ARBA" id="ARBA00022475"/>
    </source>
</evidence>
<keyword evidence="6 8" id="KW-1133">Transmembrane helix</keyword>
<dbReference type="PANTHER" id="PTHR30269">
    <property type="entry name" value="TRANSMEMBRANE PROTEIN YFCA"/>
    <property type="match status" value="1"/>
</dbReference>
<feature type="transmembrane region" description="Helical" evidence="8">
    <location>
        <begin position="110"/>
        <end position="128"/>
    </location>
</feature>
<feature type="transmembrane region" description="Helical" evidence="8">
    <location>
        <begin position="211"/>
        <end position="232"/>
    </location>
</feature>
<evidence type="ECO:0000256" key="1">
    <source>
        <dbReference type="ARBA" id="ARBA00004651"/>
    </source>
</evidence>
<comment type="subcellular location">
    <subcellularLocation>
        <location evidence="1 8">Cell membrane</location>
        <topology evidence="1 8">Multi-pass membrane protein</topology>
    </subcellularLocation>
</comment>
<dbReference type="EMBL" id="FZQA01000010">
    <property type="protein sequence ID" value="SNT75816.1"/>
    <property type="molecule type" value="Genomic_DNA"/>
</dbReference>
<sequence length="262" mass="26532">MDYLVIGATAFVASGLTLFSGFGLGTVLLPAFALFFPAPLAVAATGAVHLVNSLFKAALLGADADWRMVARFGLPAVPAAIAGAWLLAGLEATRPLFTWTAFGRDFGPAPAGLAIGLFMIVFAALELQPWFQKLAVPAKYAPLGGIASGFLGGLAGQQGALRSMFLLKSGMLPAQFVATGALIAAIIDLSRMPTYAARFSSDIIGEARDEIGLIATGVACALAGALGGARLVRKVTIGSLRAIVAAMMILIGAAIAAGVIGG</sequence>
<gene>
    <name evidence="9" type="ORF">SAMN06297382_2918</name>
</gene>
<feature type="transmembrane region" description="Helical" evidence="8">
    <location>
        <begin position="140"/>
        <end position="160"/>
    </location>
</feature>
<reference evidence="9 10" key="1">
    <citation type="submission" date="2017-07" db="EMBL/GenBank/DDBJ databases">
        <authorList>
            <person name="Sun Z.S."/>
            <person name="Albrecht U."/>
            <person name="Echele G."/>
            <person name="Lee C.C."/>
        </authorList>
    </citation>
    <scope>NUCLEOTIDE SEQUENCE [LARGE SCALE GENOMIC DNA]</scope>
    <source>
        <strain evidence="9 10">CGMCC 1.12710</strain>
    </source>
</reference>
<evidence type="ECO:0000313" key="9">
    <source>
        <dbReference type="EMBL" id="SNT75816.1"/>
    </source>
</evidence>
<evidence type="ECO:0000256" key="2">
    <source>
        <dbReference type="ARBA" id="ARBA00009142"/>
    </source>
</evidence>
<evidence type="ECO:0000256" key="7">
    <source>
        <dbReference type="ARBA" id="ARBA00023136"/>
    </source>
</evidence>
<dbReference type="Proteomes" id="UP000198346">
    <property type="component" value="Unassembled WGS sequence"/>
</dbReference>
<evidence type="ECO:0000256" key="6">
    <source>
        <dbReference type="ARBA" id="ARBA00022989"/>
    </source>
</evidence>
<dbReference type="RefSeq" id="WP_089413343.1">
    <property type="nucleotide sequence ID" value="NZ_FZQA01000010.1"/>
</dbReference>